<comment type="caution">
    <text evidence="1">The sequence shown here is derived from an EMBL/GenBank/DDBJ whole genome shotgun (WGS) entry which is preliminary data.</text>
</comment>
<proteinExistence type="predicted"/>
<evidence type="ECO:0000313" key="2">
    <source>
        <dbReference type="Proteomes" id="UP000442707"/>
    </source>
</evidence>
<dbReference type="EMBL" id="VZRB01000028">
    <property type="protein sequence ID" value="KAB1141844.1"/>
    <property type="molecule type" value="Genomic_DNA"/>
</dbReference>
<gene>
    <name evidence="1" type="ORF">F7R91_30995</name>
</gene>
<sequence length="258" mass="28834">MSTTCTTATAVITRIERELRTDSGLALDLPPRLLDREFGQGKVVRFEDVDFPMTLTHEPTRRFLSETGLPEDSFLFHLDTDLPLPTLAEYCTEADWVTELPDRPDHLIRLGNLTEDNSLVVDGTTGAILAWSEPEAILHPLTTDISMLAFALWLLQPETDDDNVDELFMFHNGTRFWPPSGIFSMTKDTEAFVNQVFEFGADAEMRFSLRDDESPLGSDSLGFVDISRTESNGEHTGDFEGGEGGSYTLTYRVGDLDL</sequence>
<dbReference type="Pfam" id="PF14435">
    <property type="entry name" value="SUKH-4"/>
    <property type="match status" value="1"/>
</dbReference>
<keyword evidence="2" id="KW-1185">Reference proteome</keyword>
<reference evidence="1 2" key="1">
    <citation type="submission" date="2019-09" db="EMBL/GenBank/DDBJ databases">
        <title>Screening of Novel Bioactive Compounds from Soil-Associated.</title>
        <authorList>
            <person name="Zhao S."/>
        </authorList>
    </citation>
    <scope>NUCLEOTIDE SEQUENCE [LARGE SCALE GENOMIC DNA]</scope>
    <source>
        <strain evidence="1 2">HIT-DPA4</strain>
    </source>
</reference>
<dbReference type="Proteomes" id="UP000442707">
    <property type="component" value="Unassembled WGS sequence"/>
</dbReference>
<protein>
    <submittedName>
        <fullName evidence="1">Uncharacterized protein</fullName>
    </submittedName>
</protein>
<dbReference type="AlphaFoldDB" id="A0A6H9UUR5"/>
<name>A0A6H9UUR5_9ACTN</name>
<evidence type="ECO:0000313" key="1">
    <source>
        <dbReference type="EMBL" id="KAB1141844.1"/>
    </source>
</evidence>
<accession>A0A6H9UUR5</accession>
<organism evidence="1 2">
    <name type="scientific">Streptomyces luteolifulvus</name>
    <dbReference type="NCBI Taxonomy" id="2615112"/>
    <lineage>
        <taxon>Bacteria</taxon>
        <taxon>Bacillati</taxon>
        <taxon>Actinomycetota</taxon>
        <taxon>Actinomycetes</taxon>
        <taxon>Kitasatosporales</taxon>
        <taxon>Streptomycetaceae</taxon>
        <taxon>Streptomyces</taxon>
    </lineage>
</organism>
<dbReference type="InterPro" id="IPR025851">
    <property type="entry name" value="SUKH-4"/>
</dbReference>